<proteinExistence type="predicted"/>
<protein>
    <submittedName>
        <fullName evidence="1">Uncharacterized protein</fullName>
    </submittedName>
</protein>
<reference evidence="2" key="1">
    <citation type="submission" date="2017-10" db="EMBL/GenBank/DDBJ databases">
        <authorList>
            <person name="Gaisin V.A."/>
            <person name="Rysina M.S."/>
            <person name="Grouzdev D.S."/>
        </authorList>
    </citation>
    <scope>NUCLEOTIDE SEQUENCE [LARGE SCALE GENOMIC DNA]</scope>
    <source>
        <strain evidence="2">V1</strain>
    </source>
</reference>
<evidence type="ECO:0000313" key="2">
    <source>
        <dbReference type="Proteomes" id="UP000246278"/>
    </source>
</evidence>
<sequence>MRECYEWEEMRSANPEILQDKTLKLMVGVVQLSISGKDFDEFNAVIQEGASEALKILELVEKPSR</sequence>
<comment type="caution">
    <text evidence="1">The sequence shown here is derived from an EMBL/GenBank/DDBJ whole genome shotgun (WGS) entry which is preliminary data.</text>
</comment>
<evidence type="ECO:0000313" key="1">
    <source>
        <dbReference type="EMBL" id="PWW81527.1"/>
    </source>
</evidence>
<dbReference type="AlphaFoldDB" id="A0A317T707"/>
<dbReference type="EMBL" id="PDNZ01000006">
    <property type="protein sequence ID" value="PWW81527.1"/>
    <property type="molecule type" value="Genomic_DNA"/>
</dbReference>
<gene>
    <name evidence="1" type="ORF">CR164_08920</name>
</gene>
<dbReference type="Proteomes" id="UP000246278">
    <property type="component" value="Unassembled WGS sequence"/>
</dbReference>
<accession>A0A317T707</accession>
<organism evidence="1 2">
    <name type="scientific">Prosthecochloris marina</name>
    <dbReference type="NCBI Taxonomy" id="2017681"/>
    <lineage>
        <taxon>Bacteria</taxon>
        <taxon>Pseudomonadati</taxon>
        <taxon>Chlorobiota</taxon>
        <taxon>Chlorobiia</taxon>
        <taxon>Chlorobiales</taxon>
        <taxon>Chlorobiaceae</taxon>
        <taxon>Prosthecochloris</taxon>
    </lineage>
</organism>
<keyword evidence="2" id="KW-1185">Reference proteome</keyword>
<name>A0A317T707_9CHLB</name>